<name>A0A7W5H7S7_9BACT</name>
<feature type="transmembrane region" description="Helical" evidence="6">
    <location>
        <begin position="959"/>
        <end position="982"/>
    </location>
</feature>
<feature type="transmembrane region" description="Helical" evidence="6">
    <location>
        <begin position="934"/>
        <end position="952"/>
    </location>
</feature>
<feature type="transmembrane region" description="Helical" evidence="6">
    <location>
        <begin position="1020"/>
        <end position="1038"/>
    </location>
</feature>
<dbReference type="Proteomes" id="UP000536179">
    <property type="component" value="Unassembled WGS sequence"/>
</dbReference>
<feature type="transmembrane region" description="Helical" evidence="6">
    <location>
        <begin position="202"/>
        <end position="224"/>
    </location>
</feature>
<evidence type="ECO:0000256" key="1">
    <source>
        <dbReference type="ARBA" id="ARBA00004141"/>
    </source>
</evidence>
<evidence type="ECO:0000256" key="6">
    <source>
        <dbReference type="SAM" id="Phobius"/>
    </source>
</evidence>
<feature type="domain" description="ResB-like" evidence="8">
    <location>
        <begin position="441"/>
        <end position="511"/>
    </location>
</feature>
<feature type="domain" description="Cytochrome c assembly protein" evidence="7">
    <location>
        <begin position="989"/>
        <end position="1192"/>
    </location>
</feature>
<dbReference type="GO" id="GO:0005886">
    <property type="term" value="C:plasma membrane"/>
    <property type="evidence" value="ECO:0007669"/>
    <property type="project" value="TreeGrafter"/>
</dbReference>
<feature type="transmembrane region" description="Helical" evidence="6">
    <location>
        <begin position="1058"/>
        <end position="1091"/>
    </location>
</feature>
<feature type="transmembrane region" description="Helical" evidence="6">
    <location>
        <begin position="97"/>
        <end position="119"/>
    </location>
</feature>
<feature type="transmembrane region" description="Helical" evidence="6">
    <location>
        <begin position="529"/>
        <end position="551"/>
    </location>
</feature>
<dbReference type="PANTHER" id="PTHR30071">
    <property type="entry name" value="HEME EXPORTER PROTEIN C"/>
    <property type="match status" value="1"/>
</dbReference>
<dbReference type="InterPro" id="IPR002541">
    <property type="entry name" value="Cyt_c_assembly"/>
</dbReference>
<dbReference type="AlphaFoldDB" id="A0A7W5H7S7"/>
<dbReference type="RefSeq" id="WP_184308922.1">
    <property type="nucleotide sequence ID" value="NZ_JACHXU010000029.1"/>
</dbReference>
<protein>
    <submittedName>
        <fullName evidence="9">ABC-type transport system involved in cytochrome c biogenesis permease subunit</fullName>
    </submittedName>
</protein>
<dbReference type="GO" id="GO:0017004">
    <property type="term" value="P:cytochrome complex assembly"/>
    <property type="evidence" value="ECO:0007669"/>
    <property type="project" value="UniProtKB-KW"/>
</dbReference>
<keyword evidence="2 6" id="KW-0812">Transmembrane</keyword>
<dbReference type="PANTHER" id="PTHR30071:SF1">
    <property type="entry name" value="CYTOCHROME B_B6 PROTEIN-RELATED"/>
    <property type="match status" value="1"/>
</dbReference>
<keyword evidence="5 6" id="KW-0472">Membrane</keyword>
<sequence>MASVTTDFPADRSSPVGTKTGQTSIAYQFLAAIGSLKMTVVLFALSIVLVLVGTLAQDEMNMQEVKERYFLSWIAPLHIDDFFPQAFYRHDTPIPGVIPFTGGALIGFLLMVNLIAAKITRFRLQAKGGRLAAGLAFLALGIGIAGVVVFLGHNDDGLQGTPPEWLGYERLWALIMATLAVGAIACGVAASSARSVVFQRLGFVVAALLGVAVIVSLATGFRIGDPGLRIVWQLAKGLGAGLVMLVGCQIAFGKQGGNVLLHLGVGLLMVGQFAFGDRQTEQRLSLVEGQSTNTFVNLDQVELQLIRTEDGIQTVTAIPAQRLVDVAGRDDVLSDPSLPLDVRVIEYFENSSLVELKKDNPATKGIGLEVSAAERGKSGGAKMEMNTPSAYIELINPDTDESLGTFLVSHSINDRAILMPDGKSKDMMDSVTVDGETYEFGLRLHREVKPYWVQLDDVRRVNWSGSDTPRDYSSFIRIVDEETGDDRKERVWMNNPLRYRGETFYQSNYTELPGGKELTGIQVVRNSGWLIPYVACSITALGMLVHFWGTLTRFIARRRRETSGNVSSPLEPDPFGRFGEDELSGGVINGDGAGVDLKRGQKKERASWPVALWISAVVLGVVYLLLPASSMQNMRRPTERDAKFDFAVAGNLPVQYGGRVMPLDAYARQTLKAMTNKDSLPIDGAPSKIQERVDTRKMSAVQWLMEVAMDSEEIRRLPMFRIDAEEVRAELDLERRESKLYSLQDIGDNLERFTTLVREAGAKDTLEQDFKDKKLIELDMRTRQYTLAAASFRLPIPDAIPADFFPEGTSEQTRQLFALRRLEERMNSLASMKAPAMIPPKPSEAVSDEIQPRWTPFAPAFFDMAKNGLSEGETPAGIRTFSEMIRSYGAEDAAAFNAAVDKHLASVQSYPIDGYDRAAVSLEGWIGSASPTNVAIFIYTLAFVLGLIAMAIDAPRLNTAVWGTVVIAFIVHTIVIGARVYITGRAPVINLYSSAIFVGWAAALFGLVVERMFRYGTGNLLAAFAGFMTLRVADYITLPVGQAETMGVLQAVLDTQFWLSTHVITVALGYVATMVSGMLGIGYLVSCWLGASDRAKRDLYRVIYGASCFGILFSFVGTVLGGLWADDSWGRFWGWDPKENGALLIVIWNALMLHARWDGMVKAKGFAILAIGGNIITAWSWFGTNELGIGLHSYGFTEGMLKALAVFFAVQLAFIIAGIFVPTRDPAPPAAG</sequence>
<evidence type="ECO:0000313" key="10">
    <source>
        <dbReference type="Proteomes" id="UP000536179"/>
    </source>
</evidence>
<feature type="transmembrane region" description="Helical" evidence="6">
    <location>
        <begin position="1103"/>
        <end position="1125"/>
    </location>
</feature>
<feature type="transmembrane region" description="Helical" evidence="6">
    <location>
        <begin position="988"/>
        <end position="1008"/>
    </location>
</feature>
<evidence type="ECO:0000256" key="2">
    <source>
        <dbReference type="ARBA" id="ARBA00022692"/>
    </source>
</evidence>
<feature type="transmembrane region" description="Helical" evidence="6">
    <location>
        <begin position="171"/>
        <end position="190"/>
    </location>
</feature>
<evidence type="ECO:0000259" key="7">
    <source>
        <dbReference type="Pfam" id="PF01578"/>
    </source>
</evidence>
<feature type="transmembrane region" description="Helical" evidence="6">
    <location>
        <begin position="230"/>
        <end position="252"/>
    </location>
</feature>
<dbReference type="InterPro" id="IPR045062">
    <property type="entry name" value="Cyt_c_biogenesis_CcsA/CcmC"/>
</dbReference>
<evidence type="ECO:0000256" key="5">
    <source>
        <dbReference type="ARBA" id="ARBA00023136"/>
    </source>
</evidence>
<dbReference type="Pfam" id="PF05140">
    <property type="entry name" value="ResB"/>
    <property type="match status" value="1"/>
</dbReference>
<feature type="transmembrane region" description="Helical" evidence="6">
    <location>
        <begin position="259"/>
        <end position="275"/>
    </location>
</feature>
<feature type="transmembrane region" description="Helical" evidence="6">
    <location>
        <begin position="1140"/>
        <end position="1157"/>
    </location>
</feature>
<feature type="transmembrane region" description="Helical" evidence="6">
    <location>
        <begin position="1203"/>
        <end position="1221"/>
    </location>
</feature>
<organism evidence="9 10">
    <name type="scientific">Aporhodopirellula rubra</name>
    <dbReference type="NCBI Taxonomy" id="980271"/>
    <lineage>
        <taxon>Bacteria</taxon>
        <taxon>Pseudomonadati</taxon>
        <taxon>Planctomycetota</taxon>
        <taxon>Planctomycetia</taxon>
        <taxon>Pirellulales</taxon>
        <taxon>Pirellulaceae</taxon>
        <taxon>Aporhodopirellula</taxon>
    </lineage>
</organism>
<dbReference type="GO" id="GO:0020037">
    <property type="term" value="F:heme binding"/>
    <property type="evidence" value="ECO:0007669"/>
    <property type="project" value="InterPro"/>
</dbReference>
<accession>A0A7W5H7S7</accession>
<evidence type="ECO:0000256" key="4">
    <source>
        <dbReference type="ARBA" id="ARBA00022989"/>
    </source>
</evidence>
<keyword evidence="3" id="KW-0201">Cytochrome c-type biogenesis</keyword>
<dbReference type="InterPro" id="IPR007816">
    <property type="entry name" value="ResB-like_domain"/>
</dbReference>
<keyword evidence="4 6" id="KW-1133">Transmembrane helix</keyword>
<feature type="transmembrane region" description="Helical" evidence="6">
    <location>
        <begin position="1166"/>
        <end position="1183"/>
    </location>
</feature>
<reference evidence="9 10" key="1">
    <citation type="submission" date="2020-08" db="EMBL/GenBank/DDBJ databases">
        <title>Genomic Encyclopedia of Type Strains, Phase III (KMG-III): the genomes of soil and plant-associated and newly described type strains.</title>
        <authorList>
            <person name="Whitman W."/>
        </authorList>
    </citation>
    <scope>NUCLEOTIDE SEQUENCE [LARGE SCALE GENOMIC DNA]</scope>
    <source>
        <strain evidence="9 10">CECT 8075</strain>
    </source>
</reference>
<evidence type="ECO:0000313" key="9">
    <source>
        <dbReference type="EMBL" id="MBB3209932.1"/>
    </source>
</evidence>
<comment type="subcellular location">
    <subcellularLocation>
        <location evidence="1">Membrane</location>
        <topology evidence="1">Multi-pass membrane protein</topology>
    </subcellularLocation>
</comment>
<gene>
    <name evidence="9" type="ORF">FHS27_005777</name>
</gene>
<proteinExistence type="predicted"/>
<evidence type="ECO:0000256" key="3">
    <source>
        <dbReference type="ARBA" id="ARBA00022748"/>
    </source>
</evidence>
<feature type="transmembrane region" description="Helical" evidence="6">
    <location>
        <begin position="29"/>
        <end position="52"/>
    </location>
</feature>
<keyword evidence="10" id="KW-1185">Reference proteome</keyword>
<feature type="transmembrane region" description="Helical" evidence="6">
    <location>
        <begin position="606"/>
        <end position="626"/>
    </location>
</feature>
<feature type="transmembrane region" description="Helical" evidence="6">
    <location>
        <begin position="131"/>
        <end position="151"/>
    </location>
</feature>
<comment type="caution">
    <text evidence="9">The sequence shown here is derived from an EMBL/GenBank/DDBJ whole genome shotgun (WGS) entry which is preliminary data.</text>
</comment>
<dbReference type="Pfam" id="PF01578">
    <property type="entry name" value="Cytochrom_C_asm"/>
    <property type="match status" value="1"/>
</dbReference>
<dbReference type="EMBL" id="JACHXU010000029">
    <property type="protein sequence ID" value="MBB3209932.1"/>
    <property type="molecule type" value="Genomic_DNA"/>
</dbReference>
<evidence type="ECO:0000259" key="8">
    <source>
        <dbReference type="Pfam" id="PF05140"/>
    </source>
</evidence>